<dbReference type="Pfam" id="PF20645">
    <property type="entry name" value="Rrn7_cyclin_C"/>
    <property type="match status" value="1"/>
</dbReference>
<dbReference type="InterPro" id="IPR048538">
    <property type="entry name" value="Rrn7_cyclin_C"/>
</dbReference>
<keyword evidence="7" id="KW-0238">DNA-binding</keyword>
<evidence type="ECO:0008006" key="15">
    <source>
        <dbReference type="Google" id="ProtNLM"/>
    </source>
</evidence>
<feature type="domain" description="Rrn7/TAF1B C-terminal cyclin" evidence="12">
    <location>
        <begin position="322"/>
        <end position="481"/>
    </location>
</feature>
<evidence type="ECO:0000256" key="2">
    <source>
        <dbReference type="ARBA" id="ARBA00006899"/>
    </source>
</evidence>
<comment type="similarity">
    <text evidence="2">Belongs to the RRN7/TAF1B family.</text>
</comment>
<feature type="domain" description="Rrn7/TAF1B N-terminal cyclin" evidence="11">
    <location>
        <begin position="213"/>
        <end position="301"/>
    </location>
</feature>
<keyword evidence="9" id="KW-0539">Nucleus</keyword>
<dbReference type="InterPro" id="IPR048540">
    <property type="entry name" value="Rrn7_cyclin_N"/>
</dbReference>
<keyword evidence="5" id="KW-0862">Zinc</keyword>
<dbReference type="Pfam" id="PF20644">
    <property type="entry name" value="Rrn7_cyclin_N"/>
    <property type="match status" value="1"/>
</dbReference>
<dbReference type="PANTHER" id="PTHR31576:SF2">
    <property type="entry name" value="TATA BOX-BINDING PROTEIN-ASSOCIATED FACTOR RNA POLYMERASE I SUBUNIT B"/>
    <property type="match status" value="1"/>
</dbReference>
<evidence type="ECO:0000256" key="7">
    <source>
        <dbReference type="ARBA" id="ARBA00023125"/>
    </source>
</evidence>
<keyword evidence="3" id="KW-0479">Metal-binding</keyword>
<name>A0A8H4VR49_9AGAR</name>
<dbReference type="EMBL" id="JAACJL010000016">
    <property type="protein sequence ID" value="KAF4619333.1"/>
    <property type="molecule type" value="Genomic_DNA"/>
</dbReference>
<evidence type="ECO:0000313" key="13">
    <source>
        <dbReference type="EMBL" id="KAF4619333.1"/>
    </source>
</evidence>
<comment type="caution">
    <text evidence="13">The sequence shown here is derived from an EMBL/GenBank/DDBJ whole genome shotgun (WGS) entry which is preliminary data.</text>
</comment>
<comment type="subcellular location">
    <subcellularLocation>
        <location evidence="1">Nucleus</location>
        <location evidence="1">Nucleolus</location>
    </subcellularLocation>
</comment>
<sequence length="594" mass="66693">MAPRRRCPTCGSKQWHKEPTSGLIACSEGHVLQNYRNETTEITEFGPHARKKRALKTGNKKKGKVSNADPKLYHGARGRYHYFLCLQLIFRKQILALTQLWDLPPEFETSTGIRIKATMTELTFTCVQVICRDLWALNLALLPDPPPAEPYHHAQESLMGGVNDAGPSTAKEEQDSQNVSDTDEDEDVKSVADGDEQKLDDVTPEEEEEEEEEDPELEALMRENSDISDSSDEGEDDEARTSVPKKKHFSKGKSPYESLASTIAVLVVACWTMRIPVMYQDFARIIESYELPYLESTLKLPPSMVQHLTKHNVQALTPPHGPSTLRVHSLVTRLAKKLNAKYGVHIPECNAASMLWRITKDMGGTPVLYRLIKRLASALSVPLTLHWTLSPGLVKIKGSDPSRHRYDNAPPEVGLLASLIIVTKLVYGLDGQPRQPEDGQDVGCSLVSETEYLRRIKKEMPGMRKVGDMKPEEVEEYISFCSRILGGSEDETVLEYFGKVWKENKRDGEDRVENGEERGRTRVEEGTGVRPGVSYKIWNSRDVDGVGAVEIEEVIRRGSMVGGISVEYLGGVIEMFERRLMRSLTSAESRDRQS</sequence>
<keyword evidence="8" id="KW-0804">Transcription</keyword>
<evidence type="ECO:0000256" key="3">
    <source>
        <dbReference type="ARBA" id="ARBA00022723"/>
    </source>
</evidence>
<feature type="compositionally biased region" description="Acidic residues" evidence="10">
    <location>
        <begin position="202"/>
        <end position="217"/>
    </location>
</feature>
<dbReference type="GO" id="GO:0008270">
    <property type="term" value="F:zinc ion binding"/>
    <property type="evidence" value="ECO:0007669"/>
    <property type="project" value="UniProtKB-KW"/>
</dbReference>
<evidence type="ECO:0000256" key="5">
    <source>
        <dbReference type="ARBA" id="ARBA00022833"/>
    </source>
</evidence>
<organism evidence="13 14">
    <name type="scientific">Agrocybe pediades</name>
    <dbReference type="NCBI Taxonomy" id="84607"/>
    <lineage>
        <taxon>Eukaryota</taxon>
        <taxon>Fungi</taxon>
        <taxon>Dikarya</taxon>
        <taxon>Basidiomycota</taxon>
        <taxon>Agaricomycotina</taxon>
        <taxon>Agaricomycetes</taxon>
        <taxon>Agaricomycetidae</taxon>
        <taxon>Agaricales</taxon>
        <taxon>Agaricineae</taxon>
        <taxon>Strophariaceae</taxon>
        <taxon>Agrocybe</taxon>
    </lineage>
</organism>
<protein>
    <recommendedName>
        <fullName evidence="15">RRN7-type domain-containing protein</fullName>
    </recommendedName>
</protein>
<dbReference type="PANTHER" id="PTHR31576">
    <property type="entry name" value="TATA BOX-BINDING PROTEIN-ASSOCIATED FACTOR RNA POLYMERASE I SUBUNIT B"/>
    <property type="match status" value="1"/>
</dbReference>
<dbReference type="InterPro" id="IPR033599">
    <property type="entry name" value="TAF1B/Rrn7"/>
</dbReference>
<evidence type="ECO:0000256" key="4">
    <source>
        <dbReference type="ARBA" id="ARBA00022771"/>
    </source>
</evidence>
<keyword evidence="6" id="KW-0805">Transcription regulation</keyword>
<evidence type="ECO:0000256" key="9">
    <source>
        <dbReference type="ARBA" id="ARBA00023242"/>
    </source>
</evidence>
<reference evidence="13 14" key="1">
    <citation type="submission" date="2019-12" db="EMBL/GenBank/DDBJ databases">
        <authorList>
            <person name="Floudas D."/>
            <person name="Bentzer J."/>
            <person name="Ahren D."/>
            <person name="Johansson T."/>
            <person name="Persson P."/>
            <person name="Tunlid A."/>
        </authorList>
    </citation>
    <scope>NUCLEOTIDE SEQUENCE [LARGE SCALE GENOMIC DNA]</scope>
    <source>
        <strain evidence="13 14">CBS 102.39</strain>
    </source>
</reference>
<evidence type="ECO:0000313" key="14">
    <source>
        <dbReference type="Proteomes" id="UP000521872"/>
    </source>
</evidence>
<evidence type="ECO:0000256" key="1">
    <source>
        <dbReference type="ARBA" id="ARBA00004604"/>
    </source>
</evidence>
<dbReference type="AlphaFoldDB" id="A0A8H4VR49"/>
<proteinExistence type="inferred from homology"/>
<evidence type="ECO:0000256" key="8">
    <source>
        <dbReference type="ARBA" id="ARBA00023163"/>
    </source>
</evidence>
<dbReference type="GO" id="GO:0070860">
    <property type="term" value="C:RNA polymerase I core factor complex"/>
    <property type="evidence" value="ECO:0007669"/>
    <property type="project" value="InterPro"/>
</dbReference>
<keyword evidence="14" id="KW-1185">Reference proteome</keyword>
<dbReference type="Proteomes" id="UP000521872">
    <property type="component" value="Unassembled WGS sequence"/>
</dbReference>
<evidence type="ECO:0000259" key="12">
    <source>
        <dbReference type="Pfam" id="PF20645"/>
    </source>
</evidence>
<feature type="compositionally biased region" description="Basic and acidic residues" evidence="10">
    <location>
        <begin position="188"/>
        <end position="201"/>
    </location>
</feature>
<dbReference type="GO" id="GO:0042790">
    <property type="term" value="P:nucleolar large rRNA transcription by RNA polymerase I"/>
    <property type="evidence" value="ECO:0007669"/>
    <property type="project" value="TreeGrafter"/>
</dbReference>
<evidence type="ECO:0000259" key="11">
    <source>
        <dbReference type="Pfam" id="PF20644"/>
    </source>
</evidence>
<keyword evidence="4" id="KW-0863">Zinc-finger</keyword>
<evidence type="ECO:0000256" key="10">
    <source>
        <dbReference type="SAM" id="MobiDB-lite"/>
    </source>
</evidence>
<accession>A0A8H4VR49</accession>
<evidence type="ECO:0000256" key="6">
    <source>
        <dbReference type="ARBA" id="ARBA00023015"/>
    </source>
</evidence>
<gene>
    <name evidence="13" type="ORF">D9613_005299</name>
</gene>
<dbReference type="GO" id="GO:0001164">
    <property type="term" value="F:RNA polymerase I core promoter sequence-specific DNA binding"/>
    <property type="evidence" value="ECO:0007669"/>
    <property type="project" value="InterPro"/>
</dbReference>
<feature type="region of interest" description="Disordered" evidence="10">
    <location>
        <begin position="148"/>
        <end position="253"/>
    </location>
</feature>
<feature type="compositionally biased region" description="Acidic residues" evidence="10">
    <location>
        <begin position="229"/>
        <end position="238"/>
    </location>
</feature>